<keyword evidence="3" id="KW-1185">Reference proteome</keyword>
<accession>A0A9W9IP41</accession>
<evidence type="ECO:0000313" key="3">
    <source>
        <dbReference type="Proteomes" id="UP001150942"/>
    </source>
</evidence>
<gene>
    <name evidence="2" type="ORF">N7449_011800</name>
</gene>
<dbReference type="AlphaFoldDB" id="A0A9W9IP41"/>
<organism evidence="2 3">
    <name type="scientific">Penicillium cf. viridicatum</name>
    <dbReference type="NCBI Taxonomy" id="2972119"/>
    <lineage>
        <taxon>Eukaryota</taxon>
        <taxon>Fungi</taxon>
        <taxon>Dikarya</taxon>
        <taxon>Ascomycota</taxon>
        <taxon>Pezizomycotina</taxon>
        <taxon>Eurotiomycetes</taxon>
        <taxon>Eurotiomycetidae</taxon>
        <taxon>Eurotiales</taxon>
        <taxon>Aspergillaceae</taxon>
        <taxon>Penicillium</taxon>
    </lineage>
</organism>
<dbReference type="EMBL" id="JAPQKQ010000009">
    <property type="protein sequence ID" value="KAJ5181653.1"/>
    <property type="molecule type" value="Genomic_DNA"/>
</dbReference>
<name>A0A9W9IP41_9EURO</name>
<feature type="domain" description="ABM" evidence="1">
    <location>
        <begin position="12"/>
        <end position="79"/>
    </location>
</feature>
<dbReference type="Gene3D" id="3.30.70.100">
    <property type="match status" value="1"/>
</dbReference>
<reference evidence="2" key="2">
    <citation type="journal article" date="2023" name="IMA Fungus">
        <title>Comparative genomic study of the Penicillium genus elucidates a diverse pangenome and 15 lateral gene transfer events.</title>
        <authorList>
            <person name="Petersen C."/>
            <person name="Sorensen T."/>
            <person name="Nielsen M.R."/>
            <person name="Sondergaard T.E."/>
            <person name="Sorensen J.L."/>
            <person name="Fitzpatrick D.A."/>
            <person name="Frisvad J.C."/>
            <person name="Nielsen K.L."/>
        </authorList>
    </citation>
    <scope>NUCLEOTIDE SEQUENCE</scope>
    <source>
        <strain evidence="2">IBT 20477</strain>
    </source>
</reference>
<evidence type="ECO:0000259" key="1">
    <source>
        <dbReference type="Pfam" id="PF03992"/>
    </source>
</evidence>
<dbReference type="InterPro" id="IPR011008">
    <property type="entry name" value="Dimeric_a/b-barrel"/>
</dbReference>
<dbReference type="InterPro" id="IPR007138">
    <property type="entry name" value="ABM_dom"/>
</dbReference>
<dbReference type="Proteomes" id="UP001150942">
    <property type="component" value="Unassembled WGS sequence"/>
</dbReference>
<protein>
    <recommendedName>
        <fullName evidence="1">ABM domain-containing protein</fullName>
    </recommendedName>
</protein>
<dbReference type="SUPFAM" id="SSF54909">
    <property type="entry name" value="Dimeric alpha+beta barrel"/>
    <property type="match status" value="1"/>
</dbReference>
<reference evidence="2" key="1">
    <citation type="submission" date="2022-11" db="EMBL/GenBank/DDBJ databases">
        <authorList>
            <person name="Petersen C."/>
        </authorList>
    </citation>
    <scope>NUCLEOTIDE SEQUENCE</scope>
    <source>
        <strain evidence="2">IBT 20477</strain>
    </source>
</reference>
<dbReference type="Pfam" id="PF03992">
    <property type="entry name" value="ABM"/>
    <property type="match status" value="1"/>
</dbReference>
<comment type="caution">
    <text evidence="2">The sequence shown here is derived from an EMBL/GenBank/DDBJ whole genome shotgun (WGS) entry which is preliminary data.</text>
</comment>
<evidence type="ECO:0000313" key="2">
    <source>
        <dbReference type="EMBL" id="KAJ5181653.1"/>
    </source>
</evidence>
<proteinExistence type="predicted"/>
<dbReference type="OrthoDB" id="10011777at2759"/>
<sequence length="117" mass="13140">MTESQEQLQCALVYPQAGKMDRLKEIMNQVIASVQEDEPNALRYQVFLGSRPGGEPIMIVIEKYKDQTALDQHRQGPQLVELRRAAAEESLFARPPKSFLFPCSAKCMAVNGPKFGE</sequence>